<dbReference type="AlphaFoldDB" id="A0A165BB71"/>
<gene>
    <name evidence="2" type="ORF">EXIGLDRAFT_429930</name>
</gene>
<protein>
    <submittedName>
        <fullName evidence="2">Uncharacterized protein</fullName>
    </submittedName>
</protein>
<evidence type="ECO:0000313" key="2">
    <source>
        <dbReference type="EMBL" id="KZV80241.1"/>
    </source>
</evidence>
<name>A0A165BB71_EXIGL</name>
<dbReference type="EMBL" id="KV426504">
    <property type="protein sequence ID" value="KZV80241.1"/>
    <property type="molecule type" value="Genomic_DNA"/>
</dbReference>
<feature type="region of interest" description="Disordered" evidence="1">
    <location>
        <begin position="1"/>
        <end position="44"/>
    </location>
</feature>
<dbReference type="Proteomes" id="UP000077266">
    <property type="component" value="Unassembled WGS sequence"/>
</dbReference>
<accession>A0A165BB71</accession>
<reference evidence="2 3" key="1">
    <citation type="journal article" date="2016" name="Mol. Biol. Evol.">
        <title>Comparative Genomics of Early-Diverging Mushroom-Forming Fungi Provides Insights into the Origins of Lignocellulose Decay Capabilities.</title>
        <authorList>
            <person name="Nagy L.G."/>
            <person name="Riley R."/>
            <person name="Tritt A."/>
            <person name="Adam C."/>
            <person name="Daum C."/>
            <person name="Floudas D."/>
            <person name="Sun H."/>
            <person name="Yadav J.S."/>
            <person name="Pangilinan J."/>
            <person name="Larsson K.H."/>
            <person name="Matsuura K."/>
            <person name="Barry K."/>
            <person name="Labutti K."/>
            <person name="Kuo R."/>
            <person name="Ohm R.A."/>
            <person name="Bhattacharya S.S."/>
            <person name="Shirouzu T."/>
            <person name="Yoshinaga Y."/>
            <person name="Martin F.M."/>
            <person name="Grigoriev I.V."/>
            <person name="Hibbett D.S."/>
        </authorList>
    </citation>
    <scope>NUCLEOTIDE SEQUENCE [LARGE SCALE GENOMIC DNA]</scope>
    <source>
        <strain evidence="2 3">HHB12029</strain>
    </source>
</reference>
<sequence>MHLPFARPFSLGKRPNSTRSAGRRRYQINNPPLRQPFSARTRRSPQLSTLECQLFFARPSFAGVDVAQSCITNSSRNQSALYLQQRSTVSRYLTATIFDGTRLTALFTIHTERSLTLFAIRPLAHTPLFAPLCAFEHHALFRSSSPMRYAALSGWTLRIGLDSLPLPNSTQNNPFV</sequence>
<organism evidence="2 3">
    <name type="scientific">Exidia glandulosa HHB12029</name>
    <dbReference type="NCBI Taxonomy" id="1314781"/>
    <lineage>
        <taxon>Eukaryota</taxon>
        <taxon>Fungi</taxon>
        <taxon>Dikarya</taxon>
        <taxon>Basidiomycota</taxon>
        <taxon>Agaricomycotina</taxon>
        <taxon>Agaricomycetes</taxon>
        <taxon>Auriculariales</taxon>
        <taxon>Exidiaceae</taxon>
        <taxon>Exidia</taxon>
    </lineage>
</organism>
<keyword evidence="3" id="KW-1185">Reference proteome</keyword>
<evidence type="ECO:0000313" key="3">
    <source>
        <dbReference type="Proteomes" id="UP000077266"/>
    </source>
</evidence>
<proteinExistence type="predicted"/>
<evidence type="ECO:0000256" key="1">
    <source>
        <dbReference type="SAM" id="MobiDB-lite"/>
    </source>
</evidence>
<dbReference type="InParanoid" id="A0A165BB71"/>